<reference evidence="2 3" key="1">
    <citation type="submission" date="2019-02" db="EMBL/GenBank/DDBJ databases">
        <title>Draft Genome Sequence of the Prevotella sp. BCRC 81118, Isolated from Human Feces.</title>
        <authorList>
            <person name="Huang C.-H."/>
        </authorList>
    </citation>
    <scope>NUCLEOTIDE SEQUENCE [LARGE SCALE GENOMIC DNA]</scope>
    <source>
        <strain evidence="2 3">BCRC 81118</strain>
    </source>
</reference>
<organism evidence="2 3">
    <name type="scientific">Segatella hominis</name>
    <dbReference type="NCBI Taxonomy" id="2518605"/>
    <lineage>
        <taxon>Bacteria</taxon>
        <taxon>Pseudomonadati</taxon>
        <taxon>Bacteroidota</taxon>
        <taxon>Bacteroidia</taxon>
        <taxon>Bacteroidales</taxon>
        <taxon>Prevotellaceae</taxon>
        <taxon>Segatella</taxon>
    </lineage>
</organism>
<dbReference type="Proteomes" id="UP000297872">
    <property type="component" value="Unassembled WGS sequence"/>
</dbReference>
<name>A0A4Y8VNK1_9BACT</name>
<gene>
    <name evidence="2" type="ORF">EXN75_07275</name>
</gene>
<evidence type="ECO:0000259" key="1">
    <source>
        <dbReference type="Pfam" id="PF06250"/>
    </source>
</evidence>
<dbReference type="Pfam" id="PF06250">
    <property type="entry name" value="YhcG_C"/>
    <property type="match status" value="1"/>
</dbReference>
<dbReference type="Gene3D" id="3.40.1350.10">
    <property type="match status" value="1"/>
</dbReference>
<dbReference type="OrthoDB" id="9801263at2"/>
<keyword evidence="3" id="KW-1185">Reference proteome</keyword>
<dbReference type="AlphaFoldDB" id="A0A4Y8VNK1"/>
<proteinExistence type="predicted"/>
<dbReference type="InterPro" id="IPR011856">
    <property type="entry name" value="tRNA_endonuc-like_dom_sf"/>
</dbReference>
<dbReference type="InterPro" id="IPR009362">
    <property type="entry name" value="YhcG_C"/>
</dbReference>
<evidence type="ECO:0000313" key="2">
    <source>
        <dbReference type="EMBL" id="TFH81881.1"/>
    </source>
</evidence>
<dbReference type="PANTHER" id="PTHR30547:SF0">
    <property type="entry name" value="BLR8175 PROTEIN"/>
    <property type="match status" value="1"/>
</dbReference>
<accession>A0A4Y8VNK1</accession>
<protein>
    <submittedName>
        <fullName evidence="2">DUF1016 family protein</fullName>
    </submittedName>
</protein>
<dbReference type="EMBL" id="SGVY01000015">
    <property type="protein sequence ID" value="TFH81881.1"/>
    <property type="molecule type" value="Genomic_DNA"/>
</dbReference>
<dbReference type="GO" id="GO:0003676">
    <property type="term" value="F:nucleic acid binding"/>
    <property type="evidence" value="ECO:0007669"/>
    <property type="project" value="InterPro"/>
</dbReference>
<sequence>MEEELVNNVTRFLLELGKGFSYMGRQFRLKVGQQEFFPDLLFYNAHLHAYVVIELKAQSFHPSFLGYADYRGIGKGVER</sequence>
<dbReference type="PANTHER" id="PTHR30547">
    <property type="entry name" value="UNCHARACTERIZED PROTEIN YHCG-RELATED"/>
    <property type="match status" value="1"/>
</dbReference>
<evidence type="ECO:0000313" key="3">
    <source>
        <dbReference type="Proteomes" id="UP000297872"/>
    </source>
</evidence>
<comment type="caution">
    <text evidence="2">The sequence shown here is derived from an EMBL/GenBank/DDBJ whole genome shotgun (WGS) entry which is preliminary data.</text>
</comment>
<dbReference type="InterPro" id="IPR053148">
    <property type="entry name" value="PD-DEXK-like_domain"/>
</dbReference>
<feature type="domain" description="YhcG PDDEXK nuclease" evidence="1">
    <location>
        <begin position="1"/>
        <end position="67"/>
    </location>
</feature>